<name>A0ABT0YSV4_9BURK</name>
<dbReference type="Proteomes" id="UP001165541">
    <property type="component" value="Unassembled WGS sequence"/>
</dbReference>
<gene>
    <name evidence="7" type="ORF">M8A51_17845</name>
</gene>
<evidence type="ECO:0000313" key="8">
    <source>
        <dbReference type="Proteomes" id="UP001165541"/>
    </source>
</evidence>
<organism evidence="7 8">
    <name type="scientific">Caldimonas mangrovi</name>
    <dbReference type="NCBI Taxonomy" id="2944811"/>
    <lineage>
        <taxon>Bacteria</taxon>
        <taxon>Pseudomonadati</taxon>
        <taxon>Pseudomonadota</taxon>
        <taxon>Betaproteobacteria</taxon>
        <taxon>Burkholderiales</taxon>
        <taxon>Sphaerotilaceae</taxon>
        <taxon>Caldimonas</taxon>
    </lineage>
</organism>
<keyword evidence="8" id="KW-1185">Reference proteome</keyword>
<reference evidence="7" key="1">
    <citation type="submission" date="2022-05" db="EMBL/GenBank/DDBJ databases">
        <title>Schlegelella sp. nov., isolated from mangrove soil.</title>
        <authorList>
            <person name="Liu Y."/>
            <person name="Ge X."/>
            <person name="Liu W."/>
        </authorList>
    </citation>
    <scope>NUCLEOTIDE SEQUENCE</scope>
    <source>
        <strain evidence="7">S2-27</strain>
    </source>
</reference>
<evidence type="ECO:0000256" key="2">
    <source>
        <dbReference type="ARBA" id="ARBA00023015"/>
    </source>
</evidence>
<dbReference type="InterPro" id="IPR036390">
    <property type="entry name" value="WH_DNA-bd_sf"/>
</dbReference>
<evidence type="ECO:0000256" key="4">
    <source>
        <dbReference type="ARBA" id="ARBA00023163"/>
    </source>
</evidence>
<dbReference type="SUPFAM" id="SSF46785">
    <property type="entry name" value="Winged helix' DNA-binding domain"/>
    <property type="match status" value="1"/>
</dbReference>
<evidence type="ECO:0000313" key="7">
    <source>
        <dbReference type="EMBL" id="MCM5681394.1"/>
    </source>
</evidence>
<dbReference type="PANTHER" id="PTHR30427:SF1">
    <property type="entry name" value="TRANSCRIPTIONAL ACTIVATOR PROTEIN LYSR"/>
    <property type="match status" value="1"/>
</dbReference>
<keyword evidence="4" id="KW-0804">Transcription</keyword>
<accession>A0ABT0YSV4</accession>
<dbReference type="InterPro" id="IPR005119">
    <property type="entry name" value="LysR_subst-bd"/>
</dbReference>
<feature type="domain" description="HTH lysR-type" evidence="6">
    <location>
        <begin position="1"/>
        <end position="58"/>
    </location>
</feature>
<dbReference type="Pfam" id="PF03466">
    <property type="entry name" value="LysR_substrate"/>
    <property type="match status" value="1"/>
</dbReference>
<feature type="region of interest" description="Disordered" evidence="5">
    <location>
        <begin position="291"/>
        <end position="327"/>
    </location>
</feature>
<dbReference type="Gene3D" id="3.40.190.290">
    <property type="match status" value="1"/>
</dbReference>
<keyword evidence="3" id="KW-0238">DNA-binding</keyword>
<evidence type="ECO:0000256" key="5">
    <source>
        <dbReference type="SAM" id="MobiDB-lite"/>
    </source>
</evidence>
<dbReference type="PANTHER" id="PTHR30427">
    <property type="entry name" value="TRANSCRIPTIONAL ACTIVATOR PROTEIN LYSR"/>
    <property type="match status" value="1"/>
</dbReference>
<keyword evidence="2" id="KW-0805">Transcription regulation</keyword>
<dbReference type="Gene3D" id="1.10.10.10">
    <property type="entry name" value="Winged helix-like DNA-binding domain superfamily/Winged helix DNA-binding domain"/>
    <property type="match status" value="1"/>
</dbReference>
<dbReference type="InterPro" id="IPR036388">
    <property type="entry name" value="WH-like_DNA-bd_sf"/>
</dbReference>
<comment type="similarity">
    <text evidence="1">Belongs to the LysR transcriptional regulatory family.</text>
</comment>
<dbReference type="EMBL" id="JAMKFE010000011">
    <property type="protein sequence ID" value="MCM5681394.1"/>
    <property type="molecule type" value="Genomic_DNA"/>
</dbReference>
<proteinExistence type="inferred from homology"/>
<dbReference type="PROSITE" id="PS50931">
    <property type="entry name" value="HTH_LYSR"/>
    <property type="match status" value="1"/>
</dbReference>
<dbReference type="InterPro" id="IPR000847">
    <property type="entry name" value="LysR_HTH_N"/>
</dbReference>
<comment type="caution">
    <text evidence="7">The sequence shown here is derived from an EMBL/GenBank/DDBJ whole genome shotgun (WGS) entry which is preliminary data.</text>
</comment>
<dbReference type="Pfam" id="PF00126">
    <property type="entry name" value="HTH_1"/>
    <property type="match status" value="1"/>
</dbReference>
<evidence type="ECO:0000259" key="6">
    <source>
        <dbReference type="PROSITE" id="PS50931"/>
    </source>
</evidence>
<evidence type="ECO:0000256" key="3">
    <source>
        <dbReference type="ARBA" id="ARBA00023125"/>
    </source>
</evidence>
<evidence type="ECO:0000256" key="1">
    <source>
        <dbReference type="ARBA" id="ARBA00009437"/>
    </source>
</evidence>
<sequence>MRIRSIEIFYAVMQCGTVKAAADMLHITQPAATRLLQQAERHAGFALFQRVKGRLVPTHEARALYPDVEQLYLKLDGIRRLVDNLAHGEGGVLRVLCVPSLAQDWLPRALSPVMRRHPDLRLSVRTLHSRQIVDSLVLREADIGFAFEAPEHPALVAEPLAQGRLVCVGPGLARARVTLEELASLPVIDLDASDPLGRLLHNARTVQGIEFSTRALAHSHHTAIALAREGLGLALVDSFTGLAAQGTLQLDAVPVEPEIPITVHAMRLHDAPGSALVRHLVDSMARVLTSGGVTPTPAARVQTAAGPAPARASPARPPAARRSRKPA</sequence>
<feature type="compositionally biased region" description="Low complexity" evidence="5">
    <location>
        <begin position="304"/>
        <end position="318"/>
    </location>
</feature>
<protein>
    <submittedName>
        <fullName evidence="7">LysR substrate-binding domain-containing protein</fullName>
    </submittedName>
</protein>
<dbReference type="SUPFAM" id="SSF53850">
    <property type="entry name" value="Periplasmic binding protein-like II"/>
    <property type="match status" value="1"/>
</dbReference>